<feature type="compositionally biased region" description="Basic and acidic residues" evidence="1">
    <location>
        <begin position="136"/>
        <end position="145"/>
    </location>
</feature>
<feature type="compositionally biased region" description="Gly residues" evidence="1">
    <location>
        <begin position="218"/>
        <end position="238"/>
    </location>
</feature>
<dbReference type="PANTHER" id="PTHR30007:SF1">
    <property type="entry name" value="BLR1914 PROTEIN"/>
    <property type="match status" value="1"/>
</dbReference>
<reference evidence="3 4" key="1">
    <citation type="submission" date="2021-03" db="EMBL/GenBank/DDBJ databases">
        <title>Complete genome sequence of Streptomyces cyanogenus S136, producer of anticancer angucycline landomycin A.</title>
        <authorList>
            <person name="Hrab P."/>
            <person name="Ruckert C."/>
            <person name="Busche T."/>
            <person name="Ostash I."/>
            <person name="Kalinowski J."/>
            <person name="Fedorenko V."/>
            <person name="Yushchuk O."/>
            <person name="Ostash B."/>
        </authorList>
    </citation>
    <scope>NUCLEOTIDE SEQUENCE [LARGE SCALE GENOMIC DNA]</scope>
    <source>
        <strain evidence="3 4">S136</strain>
    </source>
</reference>
<organism evidence="3 4">
    <name type="scientific">Streptomyces cyanogenus</name>
    <dbReference type="NCBI Taxonomy" id="80860"/>
    <lineage>
        <taxon>Bacteria</taxon>
        <taxon>Bacillati</taxon>
        <taxon>Actinomycetota</taxon>
        <taxon>Actinomycetes</taxon>
        <taxon>Kitasatosporales</taxon>
        <taxon>Streptomycetaceae</taxon>
        <taxon>Streptomyces</taxon>
    </lineage>
</organism>
<dbReference type="InterPro" id="IPR002559">
    <property type="entry name" value="Transposase_11"/>
</dbReference>
<protein>
    <submittedName>
        <fullName evidence="3">Transposase DDE domain protein</fullName>
    </submittedName>
</protein>
<feature type="region of interest" description="Disordered" evidence="1">
    <location>
        <begin position="194"/>
        <end position="238"/>
    </location>
</feature>
<keyword evidence="4" id="KW-1185">Reference proteome</keyword>
<evidence type="ECO:0000259" key="2">
    <source>
        <dbReference type="Pfam" id="PF01609"/>
    </source>
</evidence>
<name>A0ABX7THC4_STRCY</name>
<evidence type="ECO:0000313" key="3">
    <source>
        <dbReference type="EMBL" id="QTD95824.1"/>
    </source>
</evidence>
<proteinExistence type="predicted"/>
<dbReference type="EMBL" id="CP071839">
    <property type="protein sequence ID" value="QTD95824.1"/>
    <property type="molecule type" value="Genomic_DNA"/>
</dbReference>
<dbReference type="Pfam" id="PF01609">
    <property type="entry name" value="DDE_Tnp_1"/>
    <property type="match status" value="1"/>
</dbReference>
<feature type="region of interest" description="Disordered" evidence="1">
    <location>
        <begin position="110"/>
        <end position="153"/>
    </location>
</feature>
<feature type="compositionally biased region" description="Polar residues" evidence="1">
    <location>
        <begin position="111"/>
        <end position="121"/>
    </location>
</feature>
<dbReference type="Proteomes" id="UP000663908">
    <property type="component" value="Chromosome"/>
</dbReference>
<evidence type="ECO:0000313" key="4">
    <source>
        <dbReference type="Proteomes" id="UP000663908"/>
    </source>
</evidence>
<sequence>MITDRHGTPLAVSVTSENRHDVTQLMPLLDAIPRIRGLVGRPRHRPRRLFADRGYDYDKYRRLTVLAASRRRSHAKSTAQGSGLGRTRWVVERTFAWLHQFKGLRSATRYEPTSTSESLSRVNCPALAEPGATRGRRPEHEADQGRRHRGTRARRLDAAAADDATAFALQEAPAERWTPRRGRVRFPRRRAVRRVRRGGRRPGGAGRVRCRSPAALGLGLGGPGEGQPGGQGGAVAGG</sequence>
<evidence type="ECO:0000256" key="1">
    <source>
        <dbReference type="SAM" id="MobiDB-lite"/>
    </source>
</evidence>
<dbReference type="PANTHER" id="PTHR30007">
    <property type="entry name" value="PHP DOMAIN PROTEIN"/>
    <property type="match status" value="1"/>
</dbReference>
<accession>A0ABX7THC4</accession>
<gene>
    <name evidence="3" type="ORF">S1361_00630</name>
</gene>
<feature type="domain" description="Transposase IS4-like" evidence="2">
    <location>
        <begin position="4"/>
        <end position="111"/>
    </location>
</feature>